<dbReference type="Pfam" id="PF13487">
    <property type="entry name" value="HD_5"/>
    <property type="match status" value="1"/>
</dbReference>
<dbReference type="GO" id="GO:0016301">
    <property type="term" value="F:kinase activity"/>
    <property type="evidence" value="ECO:0007669"/>
    <property type="project" value="UniProtKB-KW"/>
</dbReference>
<keyword evidence="7" id="KW-0804">Transcription</keyword>
<feature type="modified residue" description="4-aspartylphosphate" evidence="8">
    <location>
        <position position="69"/>
    </location>
</feature>
<dbReference type="CDD" id="cd17574">
    <property type="entry name" value="REC_OmpR"/>
    <property type="match status" value="1"/>
</dbReference>
<keyword evidence="5" id="KW-0805">Transcription regulation</keyword>
<reference evidence="14 15" key="1">
    <citation type="journal article" date="2019" name="Nat. Microbiol.">
        <title>Mediterranean grassland soil C-N compound turnover is dependent on rainfall and depth, and is mediated by genomically divergent microorganisms.</title>
        <authorList>
            <person name="Diamond S."/>
            <person name="Andeer P.F."/>
            <person name="Li Z."/>
            <person name="Crits-Christoph A."/>
            <person name="Burstein D."/>
            <person name="Anantharaman K."/>
            <person name="Lane K.R."/>
            <person name="Thomas B.C."/>
            <person name="Pan C."/>
            <person name="Northen T.R."/>
            <person name="Banfield J.F."/>
        </authorList>
    </citation>
    <scope>NUCLEOTIDE SEQUENCE [LARGE SCALE GENOMIC DNA]</scope>
    <source>
        <strain evidence="12">WS_4</strain>
        <strain evidence="13">WS_7</strain>
    </source>
</reference>
<feature type="domain" description="Response regulatory" evidence="9">
    <location>
        <begin position="20"/>
        <end position="136"/>
    </location>
</feature>
<evidence type="ECO:0000313" key="15">
    <source>
        <dbReference type="Proteomes" id="UP000319829"/>
    </source>
</evidence>
<evidence type="ECO:0000259" key="11">
    <source>
        <dbReference type="PROSITE" id="PS51832"/>
    </source>
</evidence>
<dbReference type="InterPro" id="IPR006674">
    <property type="entry name" value="HD_domain"/>
</dbReference>
<feature type="domain" description="HD-GYP" evidence="11">
    <location>
        <begin position="344"/>
        <end position="539"/>
    </location>
</feature>
<evidence type="ECO:0000256" key="6">
    <source>
        <dbReference type="ARBA" id="ARBA00023125"/>
    </source>
</evidence>
<keyword evidence="4" id="KW-0902">Two-component regulatory system</keyword>
<dbReference type="PROSITE" id="PS51832">
    <property type="entry name" value="HD_GYP"/>
    <property type="match status" value="1"/>
</dbReference>
<dbReference type="Gene3D" id="3.40.50.2300">
    <property type="match status" value="1"/>
</dbReference>
<dbReference type="Pfam" id="PF01590">
    <property type="entry name" value="GAF"/>
    <property type="match status" value="1"/>
</dbReference>
<dbReference type="SUPFAM" id="SSF55781">
    <property type="entry name" value="GAF domain-like"/>
    <property type="match status" value="1"/>
</dbReference>
<comment type="caution">
    <text evidence="12">The sequence shown here is derived from an EMBL/GenBank/DDBJ whole genome shotgun (WGS) entry which is preliminary data.</text>
</comment>
<feature type="domain" description="HD" evidence="10">
    <location>
        <begin position="366"/>
        <end position="488"/>
    </location>
</feature>
<dbReference type="SUPFAM" id="SSF52172">
    <property type="entry name" value="CheY-like"/>
    <property type="match status" value="1"/>
</dbReference>
<dbReference type="SMART" id="SM00471">
    <property type="entry name" value="HDc"/>
    <property type="match status" value="1"/>
</dbReference>
<keyword evidence="3" id="KW-0418">Kinase</keyword>
<dbReference type="PANTHER" id="PTHR45228:SF1">
    <property type="entry name" value="CYCLIC DI-GMP PHOSPHODIESTERASE TM_0186"/>
    <property type="match status" value="1"/>
</dbReference>
<dbReference type="FunFam" id="3.40.50.2300:FF:000001">
    <property type="entry name" value="DNA-binding response regulator PhoB"/>
    <property type="match status" value="1"/>
</dbReference>
<evidence type="ECO:0000313" key="12">
    <source>
        <dbReference type="EMBL" id="TMQ53430.1"/>
    </source>
</evidence>
<dbReference type="InterPro" id="IPR029016">
    <property type="entry name" value="GAF-like_dom_sf"/>
</dbReference>
<dbReference type="AlphaFoldDB" id="A0A538SPY3"/>
<dbReference type="Pfam" id="PF00072">
    <property type="entry name" value="Response_reg"/>
    <property type="match status" value="1"/>
</dbReference>
<evidence type="ECO:0000256" key="4">
    <source>
        <dbReference type="ARBA" id="ARBA00023012"/>
    </source>
</evidence>
<dbReference type="Gene3D" id="3.30.450.40">
    <property type="match status" value="1"/>
</dbReference>
<name>A0A538SPY3_UNCEI</name>
<dbReference type="PROSITE" id="PS50110">
    <property type="entry name" value="RESPONSE_REGULATORY"/>
    <property type="match status" value="1"/>
</dbReference>
<accession>A0A538SPY3</accession>
<evidence type="ECO:0000256" key="3">
    <source>
        <dbReference type="ARBA" id="ARBA00022777"/>
    </source>
</evidence>
<dbReference type="Gene3D" id="1.10.3210.10">
    <property type="entry name" value="Hypothetical protein af1432"/>
    <property type="match status" value="1"/>
</dbReference>
<evidence type="ECO:0000256" key="8">
    <source>
        <dbReference type="PROSITE-ProRule" id="PRU00169"/>
    </source>
</evidence>
<dbReference type="InterPro" id="IPR003607">
    <property type="entry name" value="HD/PDEase_dom"/>
</dbReference>
<dbReference type="PROSITE" id="PS51831">
    <property type="entry name" value="HD"/>
    <property type="match status" value="1"/>
</dbReference>
<gene>
    <name evidence="12" type="ORF">E6K74_09500</name>
    <name evidence="13" type="ORF">E6K77_08290</name>
</gene>
<evidence type="ECO:0000313" key="14">
    <source>
        <dbReference type="Proteomes" id="UP000317366"/>
    </source>
</evidence>
<evidence type="ECO:0000256" key="5">
    <source>
        <dbReference type="ARBA" id="ARBA00023015"/>
    </source>
</evidence>
<evidence type="ECO:0000256" key="2">
    <source>
        <dbReference type="ARBA" id="ARBA00022679"/>
    </source>
</evidence>
<dbReference type="InterPro" id="IPR011006">
    <property type="entry name" value="CheY-like_superfamily"/>
</dbReference>
<dbReference type="GO" id="GO:0000160">
    <property type="term" value="P:phosphorelay signal transduction system"/>
    <property type="evidence" value="ECO:0007669"/>
    <property type="project" value="UniProtKB-KW"/>
</dbReference>
<evidence type="ECO:0000259" key="9">
    <source>
        <dbReference type="PROSITE" id="PS50110"/>
    </source>
</evidence>
<dbReference type="SUPFAM" id="SSF109604">
    <property type="entry name" value="HD-domain/PDEase-like"/>
    <property type="match status" value="1"/>
</dbReference>
<dbReference type="NCBIfam" id="TIGR00277">
    <property type="entry name" value="HDIG"/>
    <property type="match status" value="1"/>
</dbReference>
<dbReference type="InterPro" id="IPR001789">
    <property type="entry name" value="Sig_transdc_resp-reg_receiver"/>
</dbReference>
<sequence length="555" mass="61661">MTPESLKPALETREGKQKRTILVVDDDRRVVDLLQISLSQNGYRVTTASTGEEALEAVRRETPDMVILDLRLPKKNGYEVCAALKSSKETSAIPVIMVSATAEVDARLQGLMHGADDYLTKPFSPKELLIKVRRIFERMEKAEVLSTKNRELETEVARNREDLVVRNKELRFQVFSLETLMGLTHQLNSSLDLDSLMGTVILSVVGQLRVNSACLFLTDSRENPKRLDAWTFKGVKEELVRSITFAYDDDFAHAIRPVDGEEARPIRLQDLSEDPSLEHDVGPLYAAGFTLACPVMMKEKLTAILAVGEKVSGQDFQSTDLEMVKALSESAGIAIENARLFKDLQDTYLATVRVLVSTIEAKDPYTHGHTERVAQYAVGIARAMDFGSDEIQTIQLGAILHDIGKLHTSDSILHKPGALTDEEWRLVKAHPVRGAQMLQGVKFLEKATDLVRHHHERVDGKGYPDGLRGDEITIGAKIVNVADAFDAMTTERPYRAGLTIEQAVDQMQQKAGTQFAAEVVEVLVRALQDGSIQLIRNPTVFDDSVRATTSFDRGQ</sequence>
<organism evidence="12 15">
    <name type="scientific">Eiseniibacteriota bacterium</name>
    <dbReference type="NCBI Taxonomy" id="2212470"/>
    <lineage>
        <taxon>Bacteria</taxon>
        <taxon>Candidatus Eiseniibacteriota</taxon>
    </lineage>
</organism>
<dbReference type="InterPro" id="IPR037522">
    <property type="entry name" value="HD_GYP_dom"/>
</dbReference>
<dbReference type="SMART" id="SM00065">
    <property type="entry name" value="GAF"/>
    <property type="match status" value="1"/>
</dbReference>
<dbReference type="EMBL" id="VBOU01000086">
    <property type="protein sequence ID" value="TMQ53430.1"/>
    <property type="molecule type" value="Genomic_DNA"/>
</dbReference>
<dbReference type="Proteomes" id="UP000319829">
    <property type="component" value="Unassembled WGS sequence"/>
</dbReference>
<dbReference type="GO" id="GO:0003677">
    <property type="term" value="F:DNA binding"/>
    <property type="evidence" value="ECO:0007669"/>
    <property type="project" value="UniProtKB-KW"/>
</dbReference>
<dbReference type="Proteomes" id="UP000317366">
    <property type="component" value="Unassembled WGS sequence"/>
</dbReference>
<dbReference type="CDD" id="cd00077">
    <property type="entry name" value="HDc"/>
    <property type="match status" value="1"/>
</dbReference>
<protein>
    <submittedName>
        <fullName evidence="12">Response regulator</fullName>
    </submittedName>
</protein>
<evidence type="ECO:0000256" key="1">
    <source>
        <dbReference type="ARBA" id="ARBA00022553"/>
    </source>
</evidence>
<dbReference type="InterPro" id="IPR003018">
    <property type="entry name" value="GAF"/>
</dbReference>
<evidence type="ECO:0000313" key="13">
    <source>
        <dbReference type="EMBL" id="TMQ62167.1"/>
    </source>
</evidence>
<dbReference type="InterPro" id="IPR006675">
    <property type="entry name" value="HDIG_dom"/>
</dbReference>
<proteinExistence type="predicted"/>
<evidence type="ECO:0000259" key="10">
    <source>
        <dbReference type="PROSITE" id="PS51831"/>
    </source>
</evidence>
<dbReference type="SMART" id="SM00448">
    <property type="entry name" value="REC"/>
    <property type="match status" value="1"/>
</dbReference>
<keyword evidence="1 8" id="KW-0597">Phosphoprotein</keyword>
<dbReference type="EMBL" id="VBOX01000085">
    <property type="protein sequence ID" value="TMQ62167.1"/>
    <property type="molecule type" value="Genomic_DNA"/>
</dbReference>
<keyword evidence="2" id="KW-0808">Transferase</keyword>
<evidence type="ECO:0000256" key="7">
    <source>
        <dbReference type="ARBA" id="ARBA00023163"/>
    </source>
</evidence>
<dbReference type="PANTHER" id="PTHR45228">
    <property type="entry name" value="CYCLIC DI-GMP PHOSPHODIESTERASE TM_0186-RELATED"/>
    <property type="match status" value="1"/>
</dbReference>
<keyword evidence="6" id="KW-0238">DNA-binding</keyword>
<dbReference type="InterPro" id="IPR052020">
    <property type="entry name" value="Cyclic_di-GMP/3'3'-cGAMP_PDE"/>
</dbReference>